<dbReference type="InterPro" id="IPR000182">
    <property type="entry name" value="GNAT_dom"/>
</dbReference>
<evidence type="ECO:0000256" key="2">
    <source>
        <dbReference type="ARBA" id="ARBA00023315"/>
    </source>
</evidence>
<keyword evidence="2 4" id="KW-0012">Acyltransferase</keyword>
<dbReference type="PANTHER" id="PTHR43072">
    <property type="entry name" value="N-ACETYLTRANSFERASE"/>
    <property type="match status" value="1"/>
</dbReference>
<dbReference type="Proteomes" id="UP001595526">
    <property type="component" value="Unassembled WGS sequence"/>
</dbReference>
<dbReference type="Pfam" id="PF00583">
    <property type="entry name" value="Acetyltransf_1"/>
    <property type="match status" value="1"/>
</dbReference>
<dbReference type="Gene3D" id="3.40.630.30">
    <property type="match status" value="1"/>
</dbReference>
<comment type="caution">
    <text evidence="4">The sequence shown here is derived from an EMBL/GenBank/DDBJ whole genome shotgun (WGS) entry which is preliminary data.</text>
</comment>
<keyword evidence="1 4" id="KW-0808">Transferase</keyword>
<dbReference type="RefSeq" id="WP_379022401.1">
    <property type="nucleotide sequence ID" value="NZ_JBHRTA010000030.1"/>
</dbReference>
<sequence length="152" mass="17673">MDDLRIEKLRAKDLAYFKDLIGLFKDVFEMEAFELPADEYLSNLLANCDFHVFIALQEDAVIGGLTAYTLNQYYSTKPLAYIYDLAVSRQHQRKGVGKALLKAATTYFRQQGYEEVFVQADKADSYAIDFYRQTSPTEEEDVSHFYYTLRKQ</sequence>
<dbReference type="InterPro" id="IPR016181">
    <property type="entry name" value="Acyl_CoA_acyltransferase"/>
</dbReference>
<evidence type="ECO:0000259" key="3">
    <source>
        <dbReference type="PROSITE" id="PS51186"/>
    </source>
</evidence>
<keyword evidence="5" id="KW-1185">Reference proteome</keyword>
<name>A0ABV7JMM0_9SPHI</name>
<gene>
    <name evidence="4" type="ORF">ACFOET_10755</name>
</gene>
<dbReference type="GO" id="GO:0016746">
    <property type="term" value="F:acyltransferase activity"/>
    <property type="evidence" value="ECO:0007669"/>
    <property type="project" value="UniProtKB-KW"/>
</dbReference>
<evidence type="ECO:0000313" key="5">
    <source>
        <dbReference type="Proteomes" id="UP001595526"/>
    </source>
</evidence>
<dbReference type="EMBL" id="JBHRTA010000030">
    <property type="protein sequence ID" value="MFC3198089.1"/>
    <property type="molecule type" value="Genomic_DNA"/>
</dbReference>
<dbReference type="EC" id="2.3.-.-" evidence="4"/>
<organism evidence="4 5">
    <name type="scientific">Parapedobacter deserti</name>
    <dbReference type="NCBI Taxonomy" id="1912957"/>
    <lineage>
        <taxon>Bacteria</taxon>
        <taxon>Pseudomonadati</taxon>
        <taxon>Bacteroidota</taxon>
        <taxon>Sphingobacteriia</taxon>
        <taxon>Sphingobacteriales</taxon>
        <taxon>Sphingobacteriaceae</taxon>
        <taxon>Parapedobacter</taxon>
    </lineage>
</organism>
<dbReference type="CDD" id="cd04301">
    <property type="entry name" value="NAT_SF"/>
    <property type="match status" value="1"/>
</dbReference>
<reference evidence="5" key="1">
    <citation type="journal article" date="2019" name="Int. J. Syst. Evol. Microbiol.">
        <title>The Global Catalogue of Microorganisms (GCM) 10K type strain sequencing project: providing services to taxonomists for standard genome sequencing and annotation.</title>
        <authorList>
            <consortium name="The Broad Institute Genomics Platform"/>
            <consortium name="The Broad Institute Genome Sequencing Center for Infectious Disease"/>
            <person name="Wu L."/>
            <person name="Ma J."/>
        </authorList>
    </citation>
    <scope>NUCLEOTIDE SEQUENCE [LARGE SCALE GENOMIC DNA]</scope>
    <source>
        <strain evidence="5">KCTC 52416</strain>
    </source>
</reference>
<evidence type="ECO:0000256" key="1">
    <source>
        <dbReference type="ARBA" id="ARBA00022679"/>
    </source>
</evidence>
<feature type="domain" description="N-acetyltransferase" evidence="3">
    <location>
        <begin position="7"/>
        <end position="152"/>
    </location>
</feature>
<dbReference type="SUPFAM" id="SSF55729">
    <property type="entry name" value="Acyl-CoA N-acyltransferases (Nat)"/>
    <property type="match status" value="1"/>
</dbReference>
<evidence type="ECO:0000313" key="4">
    <source>
        <dbReference type="EMBL" id="MFC3198089.1"/>
    </source>
</evidence>
<proteinExistence type="predicted"/>
<dbReference type="PROSITE" id="PS51186">
    <property type="entry name" value="GNAT"/>
    <property type="match status" value="1"/>
</dbReference>
<protein>
    <submittedName>
        <fullName evidence="4">GNAT family N-acetyltransferase</fullName>
        <ecNumber evidence="4">2.3.-.-</ecNumber>
    </submittedName>
</protein>
<accession>A0ABV7JMM0</accession>
<dbReference type="PANTHER" id="PTHR43072:SF23">
    <property type="entry name" value="UPF0039 PROTEIN C11D3.02C"/>
    <property type="match status" value="1"/>
</dbReference>